<accession>A0A2T5K0D0</accession>
<evidence type="ECO:0000256" key="1">
    <source>
        <dbReference type="ARBA" id="ARBA00002455"/>
    </source>
</evidence>
<dbReference type="AlphaFoldDB" id="A0A2T5K0D0"/>
<comment type="subcellular location">
    <subcellularLocation>
        <location evidence="2">Cell inner membrane</location>
        <topology evidence="2">Single-pass type II membrane protein</topology>
    </subcellularLocation>
</comment>
<gene>
    <name evidence="19" type="ORF">C8J28_11339</name>
</gene>
<dbReference type="GO" id="GO:0019684">
    <property type="term" value="P:photosynthesis, light reaction"/>
    <property type="evidence" value="ECO:0007669"/>
    <property type="project" value="InterPro"/>
</dbReference>
<evidence type="ECO:0000256" key="7">
    <source>
        <dbReference type="ARBA" id="ARBA00022519"/>
    </source>
</evidence>
<evidence type="ECO:0000256" key="2">
    <source>
        <dbReference type="ARBA" id="ARBA00004249"/>
    </source>
</evidence>
<keyword evidence="16" id="KW-0437">Light-harvesting polypeptide</keyword>
<evidence type="ECO:0000313" key="19">
    <source>
        <dbReference type="EMBL" id="PTR15892.1"/>
    </source>
</evidence>
<comment type="function">
    <text evidence="1">Antenna complexes are light-harvesting systems, which transfer the excitation energy to the reaction centers.</text>
</comment>
<evidence type="ECO:0000256" key="4">
    <source>
        <dbReference type="ARBA" id="ARBA00011367"/>
    </source>
</evidence>
<evidence type="ECO:0000259" key="18">
    <source>
        <dbReference type="Pfam" id="PF00556"/>
    </source>
</evidence>
<dbReference type="RefSeq" id="WP_011908020.1">
    <property type="nucleotide sequence ID" value="NZ_CP089965.1"/>
</dbReference>
<dbReference type="SUPFAM" id="SSF56918">
    <property type="entry name" value="Light-harvesting complex subunits"/>
    <property type="match status" value="1"/>
</dbReference>
<keyword evidence="6" id="KW-0148">Chlorophyll</keyword>
<keyword evidence="15" id="KW-0472">Membrane</keyword>
<dbReference type="InterPro" id="IPR018332">
    <property type="entry name" value="Antenna_alpha"/>
</dbReference>
<organism evidence="19 20">
    <name type="scientific">Cereibacter azotoformans</name>
    <dbReference type="NCBI Taxonomy" id="43057"/>
    <lineage>
        <taxon>Bacteria</taxon>
        <taxon>Pseudomonadati</taxon>
        <taxon>Pseudomonadota</taxon>
        <taxon>Alphaproteobacteria</taxon>
        <taxon>Rhodobacterales</taxon>
        <taxon>Paracoccaceae</taxon>
        <taxon>Cereibacter</taxon>
    </lineage>
</organism>
<evidence type="ECO:0000256" key="3">
    <source>
        <dbReference type="ARBA" id="ARBA00005629"/>
    </source>
</evidence>
<dbReference type="Proteomes" id="UP000244060">
    <property type="component" value="Unassembled WGS sequence"/>
</dbReference>
<keyword evidence="7" id="KW-0997">Cell inner membrane</keyword>
<proteinExistence type="inferred from homology"/>
<evidence type="ECO:0000256" key="8">
    <source>
        <dbReference type="ARBA" id="ARBA00022549"/>
    </source>
</evidence>
<protein>
    <recommendedName>
        <fullName evidence="17">Antenna pigment protein alpha chain</fullName>
    </recommendedName>
</protein>
<dbReference type="PRINTS" id="PR00673">
    <property type="entry name" value="LIGHTHARVSTA"/>
</dbReference>
<evidence type="ECO:0000256" key="15">
    <source>
        <dbReference type="ARBA" id="ARBA00023136"/>
    </source>
</evidence>
<dbReference type="Pfam" id="PF00556">
    <property type="entry name" value="LHC"/>
    <property type="match status" value="1"/>
</dbReference>
<sequence>MTNGKIWLVVKPTVGVPLFLSAAVIASVVIHAAVLTTTTWLPDYYQGSAKVAAE</sequence>
<dbReference type="PROSITE" id="PS00968">
    <property type="entry name" value="ANTENNA_COMP_ALPHA"/>
    <property type="match status" value="1"/>
</dbReference>
<keyword evidence="13" id="KW-1133">Transmembrane helix</keyword>
<keyword evidence="14" id="KW-0157">Chromophore</keyword>
<evidence type="ECO:0000313" key="20">
    <source>
        <dbReference type="Proteomes" id="UP000244060"/>
    </source>
</evidence>
<evidence type="ECO:0000256" key="13">
    <source>
        <dbReference type="ARBA" id="ARBA00022989"/>
    </source>
</evidence>
<dbReference type="Gene3D" id="4.10.220.20">
    <property type="entry name" value="Light-harvesting complex"/>
    <property type="match status" value="1"/>
</dbReference>
<dbReference type="InterPro" id="IPR002361">
    <property type="entry name" value="Antenna_alpha_CS"/>
</dbReference>
<comment type="caution">
    <text evidence="19">The sequence shown here is derived from an EMBL/GenBank/DDBJ whole genome shotgun (WGS) entry which is preliminary data.</text>
</comment>
<dbReference type="GO" id="GO:0019866">
    <property type="term" value="C:organelle inner membrane"/>
    <property type="evidence" value="ECO:0007669"/>
    <property type="project" value="InterPro"/>
</dbReference>
<comment type="subunit">
    <text evidence="4">The core complex is formed by different alpha and beta chains, binding bacteriochlorophyll molecules, and arranged most probably in tetrameric structures disposed around the reaction center. The non-pigmented gamma chains may constitute additional components.</text>
</comment>
<keyword evidence="11" id="KW-0460">Magnesium</keyword>
<evidence type="ECO:0000256" key="14">
    <source>
        <dbReference type="ARBA" id="ARBA00022991"/>
    </source>
</evidence>
<keyword evidence="12" id="KW-0076">Bacteriochlorophyll</keyword>
<evidence type="ECO:0000256" key="12">
    <source>
        <dbReference type="ARBA" id="ARBA00022956"/>
    </source>
</evidence>
<dbReference type="GO" id="GO:0005886">
    <property type="term" value="C:plasma membrane"/>
    <property type="evidence" value="ECO:0007669"/>
    <property type="project" value="UniProtKB-SubCell"/>
</dbReference>
<dbReference type="GO" id="GO:0042314">
    <property type="term" value="F:bacteriochlorophyll binding"/>
    <property type="evidence" value="ECO:0007669"/>
    <property type="project" value="UniProtKB-KW"/>
</dbReference>
<evidence type="ECO:0000256" key="9">
    <source>
        <dbReference type="ARBA" id="ARBA00022692"/>
    </source>
</evidence>
<feature type="domain" description="Antenna complex alpha/beta subunit" evidence="18">
    <location>
        <begin position="3"/>
        <end position="41"/>
    </location>
</feature>
<evidence type="ECO:0000256" key="6">
    <source>
        <dbReference type="ARBA" id="ARBA00022494"/>
    </source>
</evidence>
<name>A0A2T5K0D0_9RHOB</name>
<evidence type="ECO:0000256" key="10">
    <source>
        <dbReference type="ARBA" id="ARBA00022723"/>
    </source>
</evidence>
<dbReference type="GO" id="GO:0030077">
    <property type="term" value="C:plasma membrane light-harvesting complex"/>
    <property type="evidence" value="ECO:0007669"/>
    <property type="project" value="InterPro"/>
</dbReference>
<dbReference type="GO" id="GO:0046872">
    <property type="term" value="F:metal ion binding"/>
    <property type="evidence" value="ECO:0007669"/>
    <property type="project" value="UniProtKB-KW"/>
</dbReference>
<reference evidence="19 20" key="1">
    <citation type="submission" date="2018-04" db="EMBL/GenBank/DDBJ databases">
        <title>Genomic Encyclopedia of Type Strains, Phase III (KMG-III): the genomes of soil and plant-associated and newly described type strains.</title>
        <authorList>
            <person name="Whitman W."/>
        </authorList>
    </citation>
    <scope>NUCLEOTIDE SEQUENCE [LARGE SCALE GENOMIC DNA]</scope>
    <source>
        <strain evidence="19 20">KA25</strain>
    </source>
</reference>
<keyword evidence="5" id="KW-1003">Cell membrane</keyword>
<keyword evidence="10" id="KW-0479">Metal-binding</keyword>
<dbReference type="InterPro" id="IPR035889">
    <property type="entry name" value="Light-harvesting_complex"/>
</dbReference>
<keyword evidence="9" id="KW-0812">Transmembrane</keyword>
<evidence type="ECO:0000256" key="11">
    <source>
        <dbReference type="ARBA" id="ARBA00022842"/>
    </source>
</evidence>
<evidence type="ECO:0000256" key="5">
    <source>
        <dbReference type="ARBA" id="ARBA00022475"/>
    </source>
</evidence>
<keyword evidence="8" id="KW-0042">Antenna complex</keyword>
<dbReference type="InterPro" id="IPR000066">
    <property type="entry name" value="Antenna_a/b"/>
</dbReference>
<evidence type="ECO:0000256" key="17">
    <source>
        <dbReference type="ARBA" id="ARBA00029710"/>
    </source>
</evidence>
<comment type="similarity">
    <text evidence="3">Belongs to the antenna complex alpha subunit family.</text>
</comment>
<keyword evidence="20" id="KW-1185">Reference proteome</keyword>
<evidence type="ECO:0000256" key="16">
    <source>
        <dbReference type="ARBA" id="ARBA00023243"/>
    </source>
</evidence>
<dbReference type="EMBL" id="QAOT01000013">
    <property type="protein sequence ID" value="PTR15892.1"/>
    <property type="molecule type" value="Genomic_DNA"/>
</dbReference>